<dbReference type="Proteomes" id="UP000275401">
    <property type="component" value="Unassembled WGS sequence"/>
</dbReference>
<dbReference type="InterPro" id="IPR025164">
    <property type="entry name" value="Toastrack_DUF4097"/>
</dbReference>
<proteinExistence type="predicted"/>
<protein>
    <recommendedName>
        <fullName evidence="1">DUF4097 domain-containing protein</fullName>
    </recommendedName>
</protein>
<evidence type="ECO:0000313" key="2">
    <source>
        <dbReference type="EMBL" id="RNG38058.1"/>
    </source>
</evidence>
<name>A0A3M8X6N7_9ACTN</name>
<sequence length="222" mass="22790">MQTFDTPTPISAVLDIPAGHVRFIAADRTDTTVEVLPTDRSKGRDVKVAEQTTVEYGDGVLRIESSAKNQYFGPSGSIEVTVQLPAGSRVDGKAASAELRGVGRLGDVAFEGAHGSVKLDEAASVRLTTSAGDVTIGRLTGPAEISTAKGDIQITEAVHGTVVLRTQSGDVSVGAAPGVSASLDAGTTYGRIRNALKNTEGADAGLNIHASTSYGDIVARSL</sequence>
<feature type="domain" description="DUF4097" evidence="1">
    <location>
        <begin position="20"/>
        <end position="201"/>
    </location>
</feature>
<reference evidence="2 3" key="1">
    <citation type="submission" date="2018-11" db="EMBL/GenBank/DDBJ databases">
        <title>The Potential of Streptomyces as Biocontrol Agents against the Tomato grey mould, Botrytis cinerea (Gray mold) Frontiers in Microbiology.</title>
        <authorList>
            <person name="Li D."/>
        </authorList>
    </citation>
    <scope>NUCLEOTIDE SEQUENCE [LARGE SCALE GENOMIC DNA]</scope>
    <source>
        <strain evidence="2 3">NEAU-LD23</strain>
    </source>
</reference>
<organism evidence="2 3">
    <name type="scientific">Streptomyces botrytidirepellens</name>
    <dbReference type="NCBI Taxonomy" id="2486417"/>
    <lineage>
        <taxon>Bacteria</taxon>
        <taxon>Bacillati</taxon>
        <taxon>Actinomycetota</taxon>
        <taxon>Actinomycetes</taxon>
        <taxon>Kitasatosporales</taxon>
        <taxon>Streptomycetaceae</taxon>
        <taxon>Streptomyces</taxon>
    </lineage>
</organism>
<dbReference type="AlphaFoldDB" id="A0A3M8X6N7"/>
<keyword evidence="3" id="KW-1185">Reference proteome</keyword>
<dbReference type="EMBL" id="RIBZ01000029">
    <property type="protein sequence ID" value="RNG38058.1"/>
    <property type="molecule type" value="Genomic_DNA"/>
</dbReference>
<dbReference type="RefSeq" id="WP_123098287.1">
    <property type="nucleotide sequence ID" value="NZ_RIBZ01000029.1"/>
</dbReference>
<comment type="caution">
    <text evidence="2">The sequence shown here is derived from an EMBL/GenBank/DDBJ whole genome shotgun (WGS) entry which is preliminary data.</text>
</comment>
<dbReference type="Pfam" id="PF13349">
    <property type="entry name" value="DUF4097"/>
    <property type="match status" value="1"/>
</dbReference>
<accession>A0A3M8X6N7</accession>
<gene>
    <name evidence="2" type="ORF">EEJ42_01875</name>
</gene>
<evidence type="ECO:0000259" key="1">
    <source>
        <dbReference type="Pfam" id="PF13349"/>
    </source>
</evidence>
<evidence type="ECO:0000313" key="3">
    <source>
        <dbReference type="Proteomes" id="UP000275401"/>
    </source>
</evidence>